<evidence type="ECO:0000256" key="1">
    <source>
        <dbReference type="SAM" id="Coils"/>
    </source>
</evidence>
<protein>
    <submittedName>
        <fullName evidence="2 4">Uncharacterized protein</fullName>
    </submittedName>
</protein>
<accession>A0A0R3SQQ6</accession>
<name>A0A0R3SQQ6_HYMDI</name>
<sequence>MYEYRNLRTTLLEIENPTSSISKETIDTNLEESRLKYLQCKLAEILTEKHPVENFPKSIELCSPSPEMQSLPHVKFAEEHVIIPSSISVPPHRPTGSLLLPITRPLSQSENSVHFLKFSDNSNRQIRRSNCTPYGKSRNSEAGTIFNELMRQLSVLELSRETQNYIKIRLRMKTYMKGEKSSKAIWNPAECKLMEMLERQQRLFEQAEKSEEEYSRIRALRNSKAIENLILADLHHKKRQNVSDRYLIIRLEEQLRAYEHAKKIEEDRIVRKAFDATLEKARKDRIEEKNLMREVRQKKYELQNALISNLENRYEQRVQLLKDEKEKRQEEAELIAKSNKMENLQEKMALRKQLTQQIKELEDALLNQMRA</sequence>
<evidence type="ECO:0000313" key="3">
    <source>
        <dbReference type="Proteomes" id="UP000274504"/>
    </source>
</evidence>
<dbReference type="AlphaFoldDB" id="A0A0R3SQQ6"/>
<dbReference type="WBParaSite" id="HDID_0000742701-mRNA-1">
    <property type="protein sequence ID" value="HDID_0000742701-mRNA-1"/>
    <property type="gene ID" value="HDID_0000742701"/>
</dbReference>
<dbReference type="EMBL" id="UYSG01010934">
    <property type="protein sequence ID" value="VDL59743.1"/>
    <property type="molecule type" value="Genomic_DNA"/>
</dbReference>
<feature type="coiled-coil region" evidence="1">
    <location>
        <begin position="248"/>
        <end position="371"/>
    </location>
</feature>
<evidence type="ECO:0000313" key="2">
    <source>
        <dbReference type="EMBL" id="VDL59743.1"/>
    </source>
</evidence>
<organism evidence="4">
    <name type="scientific">Hymenolepis diminuta</name>
    <name type="common">Rat tapeworm</name>
    <dbReference type="NCBI Taxonomy" id="6216"/>
    <lineage>
        <taxon>Eukaryota</taxon>
        <taxon>Metazoa</taxon>
        <taxon>Spiralia</taxon>
        <taxon>Lophotrochozoa</taxon>
        <taxon>Platyhelminthes</taxon>
        <taxon>Cestoda</taxon>
        <taxon>Eucestoda</taxon>
        <taxon>Cyclophyllidea</taxon>
        <taxon>Hymenolepididae</taxon>
        <taxon>Hymenolepis</taxon>
    </lineage>
</organism>
<reference evidence="4" key="1">
    <citation type="submission" date="2017-02" db="UniProtKB">
        <authorList>
            <consortium name="WormBaseParasite"/>
        </authorList>
    </citation>
    <scope>IDENTIFICATION</scope>
</reference>
<reference evidence="2 3" key="2">
    <citation type="submission" date="2018-11" db="EMBL/GenBank/DDBJ databases">
        <authorList>
            <consortium name="Pathogen Informatics"/>
        </authorList>
    </citation>
    <scope>NUCLEOTIDE SEQUENCE [LARGE SCALE GENOMIC DNA]</scope>
</reference>
<proteinExistence type="predicted"/>
<dbReference type="Proteomes" id="UP000274504">
    <property type="component" value="Unassembled WGS sequence"/>
</dbReference>
<evidence type="ECO:0000313" key="4">
    <source>
        <dbReference type="WBParaSite" id="HDID_0000742701-mRNA-1"/>
    </source>
</evidence>
<gene>
    <name evidence="2" type="ORF">HDID_LOCUS7425</name>
</gene>
<keyword evidence="1" id="KW-0175">Coiled coil</keyword>
<dbReference type="OrthoDB" id="545730at2759"/>